<dbReference type="InterPro" id="IPR003666">
    <property type="entry name" value="PSI_PsaF"/>
</dbReference>
<comment type="function">
    <text evidence="11">Probably participates in efficiency of electron transfer from plastocyanin to P700 (or cytochrome c553 in algae and cyanobacteria). This plastocyanin-docking protein contributes to the specific association of plastocyanin to PSI.</text>
</comment>
<evidence type="ECO:0000256" key="4">
    <source>
        <dbReference type="ARBA" id="ARBA00022531"/>
    </source>
</evidence>
<sequence length="185" mass="20770">MKKIIFILFTSFLFLSIHSIPVSADIAGLQPCKDSTTFARRLQNSVKKLEDRLSQYEQATPPALSIQKQIEKTKMRFDKYSRAGLLCGSDGLPHLITDGRWNHSSEFIFPGLLFIYITGWIGWVGRGYLQAVAKTSKPTEKEIIIDVPLALKFSVSGFTWPLAAWQEFTSGNLLASEEDISVSPR</sequence>
<evidence type="ECO:0000313" key="15">
    <source>
        <dbReference type="EMBL" id="AMK96193.1"/>
    </source>
</evidence>
<keyword evidence="15" id="KW-0934">Plastid</keyword>
<dbReference type="FunFam" id="1.10.8.110:FF:000001">
    <property type="entry name" value="Photosystem I reaction center subunit III"/>
    <property type="match status" value="1"/>
</dbReference>
<evidence type="ECO:0000256" key="6">
    <source>
        <dbReference type="ARBA" id="ARBA00022729"/>
    </source>
</evidence>
<dbReference type="SUPFAM" id="SSF81536">
    <property type="entry name" value="Subunit III of photosystem I reaction centre, PsaF"/>
    <property type="match status" value="1"/>
</dbReference>
<evidence type="ECO:0000256" key="13">
    <source>
        <dbReference type="RuleBase" id="RU368107"/>
    </source>
</evidence>
<keyword evidence="9" id="KW-0793">Thylakoid</keyword>
<dbReference type="EMBL" id="KT266785">
    <property type="protein sequence ID" value="AMK96193.1"/>
    <property type="molecule type" value="Genomic_DNA"/>
</dbReference>
<dbReference type="GO" id="GO:0015979">
    <property type="term" value="P:photosynthesis"/>
    <property type="evidence" value="ECO:0007669"/>
    <property type="project" value="UniProtKB-UniRule"/>
</dbReference>
<evidence type="ECO:0000256" key="3">
    <source>
        <dbReference type="ARBA" id="ARBA00016492"/>
    </source>
</evidence>
<dbReference type="GO" id="GO:0009535">
    <property type="term" value="C:chloroplast thylakoid membrane"/>
    <property type="evidence" value="ECO:0007669"/>
    <property type="project" value="UniProtKB-SubCell"/>
</dbReference>
<name>A0A141SD25_9FLOR</name>
<dbReference type="InterPro" id="IPR036577">
    <property type="entry name" value="PSI_PsaF_sf"/>
</dbReference>
<evidence type="ECO:0000256" key="1">
    <source>
        <dbReference type="ARBA" id="ARBA00004334"/>
    </source>
</evidence>
<keyword evidence="8" id="KW-1133">Transmembrane helix</keyword>
<organism evidence="15">
    <name type="scientific">Sporolithon durum</name>
    <dbReference type="NCBI Taxonomy" id="48970"/>
    <lineage>
        <taxon>Eukaryota</taxon>
        <taxon>Rhodophyta</taxon>
        <taxon>Florideophyceae</taxon>
        <taxon>Corallinophycidae</taxon>
        <taxon>Sporolithales</taxon>
        <taxon>Sporolithaceae</taxon>
        <taxon>Sporolithon</taxon>
    </lineage>
</organism>
<geneLocation type="plastid" evidence="15"/>
<keyword evidence="10" id="KW-0472">Membrane</keyword>
<evidence type="ECO:0000256" key="12">
    <source>
        <dbReference type="ARBA" id="ARBA00033433"/>
    </source>
</evidence>
<reference evidence="15" key="1">
    <citation type="submission" date="2015-07" db="EMBL/GenBank/DDBJ databases">
        <title>Reconstructing the complex evolutionary history of mobile plasmids in red algal genomes.</title>
        <authorList>
            <person name="Lee J."/>
            <person name="Kim K.M."/>
            <person name="Yang E.C."/>
            <person name="Miller K.A."/>
            <person name="Boo S.M."/>
            <person name="Bhattacharya D."/>
            <person name="Yoon H.S."/>
        </authorList>
    </citation>
    <scope>NUCLEOTIDE SEQUENCE</scope>
</reference>
<dbReference type="PANTHER" id="PTHR34939">
    <property type="entry name" value="PHOTOSYSTEM I REACTION CENTER SUBUNIT III, CHLOROPLASTIC"/>
    <property type="match status" value="1"/>
</dbReference>
<dbReference type="RefSeq" id="YP_009243951.1">
    <property type="nucleotide sequence ID" value="NC_029857.1"/>
</dbReference>
<keyword evidence="7 13" id="KW-0603">Photosystem I</keyword>
<comment type="subcellular location">
    <subcellularLocation>
        <location evidence="1">Plastid</location>
        <location evidence="1">Chloroplast thylakoid membrane</location>
    </subcellularLocation>
</comment>
<dbReference type="AlphaFoldDB" id="A0A141SD25"/>
<evidence type="ECO:0000256" key="9">
    <source>
        <dbReference type="ARBA" id="ARBA00023078"/>
    </source>
</evidence>
<keyword evidence="6 14" id="KW-0732">Signal</keyword>
<keyword evidence="5" id="KW-0812">Transmembrane</keyword>
<evidence type="ECO:0000256" key="7">
    <source>
        <dbReference type="ARBA" id="ARBA00022836"/>
    </source>
</evidence>
<dbReference type="PANTHER" id="PTHR34939:SF1">
    <property type="entry name" value="PHOTOSYSTEM I REACTION CENTER SUBUNIT III, CHLOROPLASTIC"/>
    <property type="match status" value="1"/>
</dbReference>
<dbReference type="GO" id="GO:0009538">
    <property type="term" value="C:photosystem I reaction center"/>
    <property type="evidence" value="ECO:0007669"/>
    <property type="project" value="UniProtKB-UniRule"/>
</dbReference>
<dbReference type="Gene3D" id="1.10.8.110">
    <property type="entry name" value="Photosystem I PsaF, reaction centre subunit III"/>
    <property type="match status" value="1"/>
</dbReference>
<gene>
    <name evidence="15" type="primary">psaF</name>
    <name evidence="15" type="ORF">Sdur_147</name>
</gene>
<comment type="similarity">
    <text evidence="2 13">Belongs to the PsaF family.</text>
</comment>
<accession>A0A141SD25</accession>
<dbReference type="GeneID" id="27215650"/>
<evidence type="ECO:0000256" key="14">
    <source>
        <dbReference type="SAM" id="SignalP"/>
    </source>
</evidence>
<comment type="function">
    <text evidence="13">Participates in efficiency of electron transfer from plastocyanin to P700 (or cytochrome c553 in algae and cyanobacteria). This plastocyanin-docking protein contributes to the specific association of plastocyanin to PSI.</text>
</comment>
<feature type="signal peptide" evidence="14">
    <location>
        <begin position="1"/>
        <end position="19"/>
    </location>
</feature>
<feature type="chain" id="PRO_5007492844" description="Photosystem I reaction center subunit III" evidence="14">
    <location>
        <begin position="20"/>
        <end position="185"/>
    </location>
</feature>
<protein>
    <recommendedName>
        <fullName evidence="3 13">Photosystem I reaction center subunit III</fullName>
    </recommendedName>
    <alternativeName>
        <fullName evidence="12 13">PSI-F</fullName>
    </alternativeName>
</protein>
<evidence type="ECO:0000256" key="10">
    <source>
        <dbReference type="ARBA" id="ARBA00023136"/>
    </source>
</evidence>
<dbReference type="Pfam" id="PF02507">
    <property type="entry name" value="PSI_PsaF"/>
    <property type="match status" value="1"/>
</dbReference>
<evidence type="ECO:0000256" key="5">
    <source>
        <dbReference type="ARBA" id="ARBA00022692"/>
    </source>
</evidence>
<evidence type="ECO:0000256" key="11">
    <source>
        <dbReference type="ARBA" id="ARBA00025576"/>
    </source>
</evidence>
<evidence type="ECO:0000256" key="8">
    <source>
        <dbReference type="ARBA" id="ARBA00022989"/>
    </source>
</evidence>
<proteinExistence type="inferred from homology"/>
<keyword evidence="4 13" id="KW-0602">Photosynthesis</keyword>
<evidence type="ECO:0000256" key="2">
    <source>
        <dbReference type="ARBA" id="ARBA00008386"/>
    </source>
</evidence>